<evidence type="ECO:0000256" key="2">
    <source>
        <dbReference type="ARBA" id="ARBA00022679"/>
    </source>
</evidence>
<reference evidence="6" key="1">
    <citation type="submission" date="2010-03" db="EMBL/GenBank/DDBJ databases">
        <title>The genome sequence of Synergistetes sp. SGP1.</title>
        <authorList>
            <consortium name="metaHIT consortium -- http://www.metahit.eu/"/>
            <person name="Pajon A."/>
            <person name="Turner K."/>
            <person name="Parkhill J."/>
            <person name="Wade W."/>
            <person name="Vartoukian S."/>
        </authorList>
    </citation>
    <scope>NUCLEOTIDE SEQUENCE [LARGE SCALE GENOMIC DNA]</scope>
    <source>
        <strain evidence="6">SGP1</strain>
    </source>
</reference>
<evidence type="ECO:0000256" key="3">
    <source>
        <dbReference type="ARBA" id="ARBA00022691"/>
    </source>
</evidence>
<dbReference type="Proteomes" id="UP000008957">
    <property type="component" value="Chromosome"/>
</dbReference>
<dbReference type="EMBL" id="FP929056">
    <property type="protein sequence ID" value="CBL28078.1"/>
    <property type="molecule type" value="Genomic_DNA"/>
</dbReference>
<dbReference type="Gene3D" id="3.40.50.150">
    <property type="entry name" value="Vaccinia Virus protein VP39"/>
    <property type="match status" value="1"/>
</dbReference>
<evidence type="ECO:0000256" key="1">
    <source>
        <dbReference type="ARBA" id="ARBA00022603"/>
    </source>
</evidence>
<dbReference type="InterPro" id="IPR050903">
    <property type="entry name" value="Bact_Chemotaxis_MeTrfase"/>
</dbReference>
<organism evidence="5 6">
    <name type="scientific">Fretibacterium fastidiosum</name>
    <dbReference type="NCBI Taxonomy" id="651822"/>
    <lineage>
        <taxon>Bacteria</taxon>
        <taxon>Thermotogati</taxon>
        <taxon>Synergistota</taxon>
        <taxon>Synergistia</taxon>
        <taxon>Synergistales</taxon>
        <taxon>Aminobacteriaceae</taxon>
        <taxon>Fretibacterium</taxon>
    </lineage>
</organism>
<dbReference type="InterPro" id="IPR022642">
    <property type="entry name" value="CheR_C"/>
</dbReference>
<protein>
    <submittedName>
        <fullName evidence="5">Methylase of chemotaxis methyl-accepting proteins</fullName>
        <ecNumber evidence="5">2.1.1.80</ecNumber>
    </submittedName>
</protein>
<dbReference type="SMART" id="SM00138">
    <property type="entry name" value="MeTrc"/>
    <property type="match status" value="1"/>
</dbReference>
<accession>A0AB94IWH3</accession>
<sequence>MPEATQYDSPAYSAFKQKMQKIIGLDLNSYKEQIHRRIHMQMDRWGVKGNYDEYFNMIKNDSKRLREFLDYLTINVSEFFRNDSQWWKLRDKIIPELTQKRGNRRLKLWSAGCATGEEPYSLAILSAVCGLEASAPVLAMDIDQGALDIAQKGHYVKAQLVNAPKEYLAKYFTTKDGGESYDVNQEIKRRVAFKRFNMIDDSFGTGFDLILCRNVVIYFTNETKAALYQKFFNALAPGGYFLVGSTEQIFDYRKLGFEMAGPFLYTKK</sequence>
<evidence type="ECO:0000313" key="6">
    <source>
        <dbReference type="Proteomes" id="UP000008957"/>
    </source>
</evidence>
<evidence type="ECO:0000313" key="5">
    <source>
        <dbReference type="EMBL" id="CBL28078.1"/>
    </source>
</evidence>
<dbReference type="SUPFAM" id="SSF53335">
    <property type="entry name" value="S-adenosyl-L-methionine-dependent methyltransferases"/>
    <property type="match status" value="1"/>
</dbReference>
<proteinExistence type="predicted"/>
<keyword evidence="2 5" id="KW-0808">Transferase</keyword>
<dbReference type="GO" id="GO:0032259">
    <property type="term" value="P:methylation"/>
    <property type="evidence" value="ECO:0007669"/>
    <property type="project" value="UniProtKB-KW"/>
</dbReference>
<dbReference type="RefSeq" id="WP_015556225.1">
    <property type="nucleotide sequence ID" value="NC_021038.1"/>
</dbReference>
<dbReference type="InterPro" id="IPR000780">
    <property type="entry name" value="CheR_MeTrfase"/>
</dbReference>
<dbReference type="GO" id="GO:0008983">
    <property type="term" value="F:protein-glutamate O-methyltransferase activity"/>
    <property type="evidence" value="ECO:0007669"/>
    <property type="project" value="UniProtKB-EC"/>
</dbReference>
<feature type="domain" description="CheR-type methyltransferase" evidence="4">
    <location>
        <begin position="1"/>
        <end position="268"/>
    </location>
</feature>
<keyword evidence="1 5" id="KW-0489">Methyltransferase</keyword>
<dbReference type="AlphaFoldDB" id="A0AB94IWH3"/>
<dbReference type="KEGG" id="sbr:SY1_07470"/>
<dbReference type="PROSITE" id="PS50123">
    <property type="entry name" value="CHER"/>
    <property type="match status" value="1"/>
</dbReference>
<reference evidence="5 6" key="2">
    <citation type="submission" date="2010-03" db="EMBL/GenBank/DDBJ databases">
        <authorList>
            <person name="Pajon A."/>
        </authorList>
    </citation>
    <scope>NUCLEOTIDE SEQUENCE [LARGE SCALE GENOMIC DNA]</scope>
    <source>
        <strain evidence="5 6">SGP1</strain>
    </source>
</reference>
<dbReference type="PANTHER" id="PTHR24422:SF19">
    <property type="entry name" value="CHEMOTAXIS PROTEIN METHYLTRANSFERASE"/>
    <property type="match status" value="1"/>
</dbReference>
<dbReference type="InterPro" id="IPR029063">
    <property type="entry name" value="SAM-dependent_MTases_sf"/>
</dbReference>
<gene>
    <name evidence="5" type="ORF">SY1_07470</name>
</gene>
<dbReference type="PANTHER" id="PTHR24422">
    <property type="entry name" value="CHEMOTAXIS PROTEIN METHYLTRANSFERASE"/>
    <property type="match status" value="1"/>
</dbReference>
<name>A0AB94IWH3_9BACT</name>
<keyword evidence="3" id="KW-0949">S-adenosyl-L-methionine</keyword>
<dbReference type="Pfam" id="PF01739">
    <property type="entry name" value="CheR"/>
    <property type="match status" value="1"/>
</dbReference>
<keyword evidence="6" id="KW-1185">Reference proteome</keyword>
<evidence type="ECO:0000259" key="4">
    <source>
        <dbReference type="PROSITE" id="PS50123"/>
    </source>
</evidence>
<dbReference type="EC" id="2.1.1.80" evidence="5"/>
<dbReference type="SUPFAM" id="SSF47757">
    <property type="entry name" value="Chemotaxis receptor methyltransferase CheR, N-terminal domain"/>
    <property type="match status" value="1"/>
</dbReference>
<dbReference type="PRINTS" id="PR00996">
    <property type="entry name" value="CHERMTFRASE"/>
</dbReference>